<feature type="region of interest" description="Disordered" evidence="1">
    <location>
        <begin position="1"/>
        <end position="31"/>
    </location>
</feature>
<sequence length="109" mass="11038">MISRTPPSPPMVSADLPSASGSPSAAPALAEPSVATSSEQCVFHVSWSMFSAVQSTSVPFLSAAGGELLCGFSPALLSPLSPPQAVSGAANRSAAVETMMRVRTGFPQM</sequence>
<comment type="caution">
    <text evidence="2">The sequence shown here is derived from an EMBL/GenBank/DDBJ whole genome shotgun (WGS) entry which is preliminary data.</text>
</comment>
<accession>A0A1Q4VAP8</accession>
<evidence type="ECO:0000313" key="2">
    <source>
        <dbReference type="EMBL" id="OKH94799.1"/>
    </source>
</evidence>
<evidence type="ECO:0000256" key="1">
    <source>
        <dbReference type="SAM" id="MobiDB-lite"/>
    </source>
</evidence>
<organism evidence="2 3">
    <name type="scientific">Streptomyces uncialis</name>
    <dbReference type="NCBI Taxonomy" id="1048205"/>
    <lineage>
        <taxon>Bacteria</taxon>
        <taxon>Bacillati</taxon>
        <taxon>Actinomycetota</taxon>
        <taxon>Actinomycetes</taxon>
        <taxon>Kitasatosporales</taxon>
        <taxon>Streptomycetaceae</taxon>
        <taxon>Streptomyces</taxon>
    </lineage>
</organism>
<protein>
    <submittedName>
        <fullName evidence="2">Uncharacterized protein</fullName>
    </submittedName>
</protein>
<dbReference type="Proteomes" id="UP000186455">
    <property type="component" value="Unassembled WGS sequence"/>
</dbReference>
<keyword evidence="3" id="KW-1185">Reference proteome</keyword>
<evidence type="ECO:0000313" key="3">
    <source>
        <dbReference type="Proteomes" id="UP000186455"/>
    </source>
</evidence>
<feature type="compositionally biased region" description="Pro residues" evidence="1">
    <location>
        <begin position="1"/>
        <end position="10"/>
    </location>
</feature>
<gene>
    <name evidence="2" type="ORF">AB852_11485</name>
</gene>
<proteinExistence type="predicted"/>
<dbReference type="EMBL" id="LFBV01000002">
    <property type="protein sequence ID" value="OKH94799.1"/>
    <property type="molecule type" value="Genomic_DNA"/>
</dbReference>
<dbReference type="AlphaFoldDB" id="A0A1Q4VAP8"/>
<name>A0A1Q4VAP8_9ACTN</name>
<feature type="compositionally biased region" description="Low complexity" evidence="1">
    <location>
        <begin position="13"/>
        <end position="31"/>
    </location>
</feature>
<reference evidence="2 3" key="1">
    <citation type="submission" date="2015-06" db="EMBL/GenBank/DDBJ databases">
        <title>Cloning and characterization of the uncialamcin biosynthetic gene cluster.</title>
        <authorList>
            <person name="Yan X."/>
            <person name="Huang T."/>
            <person name="Ge H."/>
            <person name="Shen B."/>
        </authorList>
    </citation>
    <scope>NUCLEOTIDE SEQUENCE [LARGE SCALE GENOMIC DNA]</scope>
    <source>
        <strain evidence="2 3">DCA2648</strain>
    </source>
</reference>